<reference evidence="2" key="1">
    <citation type="submission" date="2019-03" db="EMBL/GenBank/DDBJ databases">
        <title>Improved annotation for the trematode Fasciola hepatica.</title>
        <authorList>
            <person name="Choi Y.-J."/>
            <person name="Martin J."/>
            <person name="Mitreva M."/>
        </authorList>
    </citation>
    <scope>NUCLEOTIDE SEQUENCE [LARGE SCALE GENOMIC DNA]</scope>
</reference>
<evidence type="ECO:0000313" key="2">
    <source>
        <dbReference type="EMBL" id="THD20870.1"/>
    </source>
</evidence>
<evidence type="ECO:0000256" key="1">
    <source>
        <dbReference type="SAM" id="MobiDB-lite"/>
    </source>
</evidence>
<feature type="region of interest" description="Disordered" evidence="1">
    <location>
        <begin position="1"/>
        <end position="32"/>
    </location>
</feature>
<keyword evidence="3" id="KW-1185">Reference proteome</keyword>
<proteinExistence type="predicted"/>
<feature type="region of interest" description="Disordered" evidence="1">
    <location>
        <begin position="347"/>
        <end position="413"/>
    </location>
</feature>
<name>A0A4E0RXV0_FASHE</name>
<organism evidence="2 3">
    <name type="scientific">Fasciola hepatica</name>
    <name type="common">Liver fluke</name>
    <dbReference type="NCBI Taxonomy" id="6192"/>
    <lineage>
        <taxon>Eukaryota</taxon>
        <taxon>Metazoa</taxon>
        <taxon>Spiralia</taxon>
        <taxon>Lophotrochozoa</taxon>
        <taxon>Platyhelminthes</taxon>
        <taxon>Trematoda</taxon>
        <taxon>Digenea</taxon>
        <taxon>Plagiorchiida</taxon>
        <taxon>Echinostomata</taxon>
        <taxon>Echinostomatoidea</taxon>
        <taxon>Fasciolidae</taxon>
        <taxon>Fasciola</taxon>
    </lineage>
</organism>
<accession>A0A4E0RXV0</accession>
<feature type="compositionally biased region" description="Polar residues" evidence="1">
    <location>
        <begin position="352"/>
        <end position="372"/>
    </location>
</feature>
<sequence length="535" mass="59850">MSYSPQPTRNHPSDENSGAPPFRDDSQEKNTTSAMNGALTHAQLTSFNAYPLEYSSSFLKPDNQVLFIPLTPTDLPLTLPESTSDILQSQTMNPQIHRQPLCHGFFFPQSINHTTVGYPVRKAEDTNAPSEVSAACANAVNEHPDFGPDETGQLQQLLLQQLIHLQLEKQRINGDKKETQSNFMYQPYSLPLEVPPAYPPPVGMPHPAGLENHSDLCTYIMPVEAQIHEDKGIELHITPRAESFGSDSLERNPSVTMECPSEQLVLYPYTSHRNAAECFSSDNEESVFENNTVPPAQTFTMDDLHQFIRRGSLDRTNETNNDLVSSMKGCTKSGFVLLSIRHERINQDERQSFPSNAISSSLDTQPTSSIQAPSHADAKGNYTENRSSKRLGKKRLKSQRSDPEHRRRATRKLLRTPLKLVQENGIQTNATLDPTEEESKTTASVSRFRVTRFADKHQAWLAPAHSGCFVVHDLWTTKLPEYVIKSMEQIESYKSSTNDTLKAYETPPLTICAVCQSNQPKACDCGGDVRIRIPD</sequence>
<feature type="compositionally biased region" description="Basic residues" evidence="1">
    <location>
        <begin position="388"/>
        <end position="398"/>
    </location>
</feature>
<protein>
    <submittedName>
        <fullName evidence="2">Uncharacterized protein</fullName>
    </submittedName>
</protein>
<comment type="caution">
    <text evidence="2">The sequence shown here is derived from an EMBL/GenBank/DDBJ whole genome shotgun (WGS) entry which is preliminary data.</text>
</comment>
<dbReference type="Proteomes" id="UP000230066">
    <property type="component" value="Unassembled WGS sequence"/>
</dbReference>
<dbReference type="AlphaFoldDB" id="A0A4E0RXV0"/>
<evidence type="ECO:0000313" key="3">
    <source>
        <dbReference type="Proteomes" id="UP000230066"/>
    </source>
</evidence>
<gene>
    <name evidence="2" type="ORF">D915_008239</name>
</gene>
<dbReference type="EMBL" id="JXXN02004116">
    <property type="protein sequence ID" value="THD20870.1"/>
    <property type="molecule type" value="Genomic_DNA"/>
</dbReference>
<feature type="compositionally biased region" description="Polar residues" evidence="1">
    <location>
        <begin position="1"/>
        <end position="10"/>
    </location>
</feature>